<dbReference type="AlphaFoldDB" id="A0A7V8JRP2"/>
<reference evidence="4" key="1">
    <citation type="journal article" date="2020" name="MBio">
        <title>Horizontal gene transfer to a defensive symbiont with a reduced genome amongst a multipartite beetle microbiome.</title>
        <authorList>
            <person name="Waterworth S.C."/>
            <person name="Florez L.V."/>
            <person name="Rees E.R."/>
            <person name="Hertweck C."/>
            <person name="Kaltenpoth M."/>
            <person name="Kwan J.C."/>
        </authorList>
    </citation>
    <scope>NUCLEOTIDE SEQUENCE [LARGE SCALE GENOMIC DNA]</scope>
</reference>
<protein>
    <submittedName>
        <fullName evidence="3">Outer-membrane lipoprotein carrier protein</fullName>
    </submittedName>
</protein>
<proteinExistence type="predicted"/>
<name>A0A7V8JRP2_9BURK</name>
<evidence type="ECO:0000313" key="3">
    <source>
        <dbReference type="EMBL" id="KAF1023043.1"/>
    </source>
</evidence>
<evidence type="ECO:0000256" key="2">
    <source>
        <dbReference type="SAM" id="SignalP"/>
    </source>
</evidence>
<dbReference type="Proteomes" id="UP000461670">
    <property type="component" value="Unassembled WGS sequence"/>
</dbReference>
<dbReference type="CDD" id="cd16325">
    <property type="entry name" value="LolA"/>
    <property type="match status" value="1"/>
</dbReference>
<dbReference type="InterPro" id="IPR004564">
    <property type="entry name" value="OM_lipoprot_carrier_LolA-like"/>
</dbReference>
<dbReference type="InterPro" id="IPR029046">
    <property type="entry name" value="LolA/LolB/LppX"/>
</dbReference>
<dbReference type="Gene3D" id="2.50.20.10">
    <property type="entry name" value="Lipoprotein localisation LolA/LolB/LppX"/>
    <property type="match status" value="1"/>
</dbReference>
<sequence>MRRRTALAGLAAGAAWAGLSPVAAATFDLVALQALLQVQAVSRGEFVQEKYLRGMAQPMTSQGHFVLAQGQGLLWQLRSPLQQDYRITPQGIARRQGAVWQSLASQGASAQQNRLFLAVLAGDSDGLAEQFELQLTGTERGWLLVLKPRSALLRQVFDDIRIEGGATVSRIELREAQGDRSVIRLRTTGQADRLNADEQEAFAHA</sequence>
<feature type="signal peptide" evidence="2">
    <location>
        <begin position="1"/>
        <end position="25"/>
    </location>
</feature>
<keyword evidence="1 2" id="KW-0732">Signal</keyword>
<keyword evidence="3" id="KW-0449">Lipoprotein</keyword>
<organism evidence="3 4">
    <name type="scientific">Paracidovorax wautersii</name>
    <dbReference type="NCBI Taxonomy" id="1177982"/>
    <lineage>
        <taxon>Bacteria</taxon>
        <taxon>Pseudomonadati</taxon>
        <taxon>Pseudomonadota</taxon>
        <taxon>Betaproteobacteria</taxon>
        <taxon>Burkholderiales</taxon>
        <taxon>Comamonadaceae</taxon>
        <taxon>Paracidovorax</taxon>
    </lineage>
</organism>
<evidence type="ECO:0000313" key="4">
    <source>
        <dbReference type="Proteomes" id="UP000461670"/>
    </source>
</evidence>
<accession>A0A7V8JRP2</accession>
<evidence type="ECO:0000256" key="1">
    <source>
        <dbReference type="ARBA" id="ARBA00022729"/>
    </source>
</evidence>
<comment type="caution">
    <text evidence="3">The sequence shown here is derived from an EMBL/GenBank/DDBJ whole genome shotgun (WGS) entry which is preliminary data.</text>
</comment>
<dbReference type="Pfam" id="PF19574">
    <property type="entry name" value="LolA_3"/>
    <property type="match status" value="1"/>
</dbReference>
<dbReference type="EMBL" id="WNDQ01000007">
    <property type="protein sequence ID" value="KAF1023043.1"/>
    <property type="molecule type" value="Genomic_DNA"/>
</dbReference>
<gene>
    <name evidence="3" type="primary">lolA_1</name>
    <name evidence="3" type="ORF">GAK30_00733</name>
</gene>
<feature type="chain" id="PRO_5031194231" evidence="2">
    <location>
        <begin position="26"/>
        <end position="205"/>
    </location>
</feature>
<dbReference type="SUPFAM" id="SSF89392">
    <property type="entry name" value="Prokaryotic lipoproteins and lipoprotein localization factors"/>
    <property type="match status" value="1"/>
</dbReference>